<dbReference type="EC" id="2.3.1.193" evidence="9"/>
<reference evidence="11 12" key="1">
    <citation type="submission" date="2018-06" db="EMBL/GenBank/DDBJ databases">
        <authorList>
            <consortium name="Pathogen Informatics"/>
            <person name="Doyle S."/>
        </authorList>
    </citation>
    <scope>NUCLEOTIDE SEQUENCE [LARGE SCALE GENOMIC DNA]</scope>
    <source>
        <strain evidence="11 12">NCTC4191</strain>
    </source>
</reference>
<dbReference type="GO" id="GO:0051391">
    <property type="term" value="P:tRNA acetylation"/>
    <property type="evidence" value="ECO:0007669"/>
    <property type="project" value="UniProtKB-UniRule"/>
</dbReference>
<protein>
    <recommendedName>
        <fullName evidence="9">tRNA(Met) cytidine acetyltransferase TmcA</fullName>
        <ecNumber evidence="9">2.3.1.193</ecNumber>
    </recommendedName>
</protein>
<keyword evidence="6 9" id="KW-0067">ATP-binding</keyword>
<dbReference type="Pfam" id="PF08351">
    <property type="entry name" value="TmcA_N"/>
    <property type="match status" value="1"/>
</dbReference>
<comment type="similarity">
    <text evidence="9">Belongs to the TmcA family.</text>
</comment>
<dbReference type="Gene3D" id="3.40.630.30">
    <property type="match status" value="1"/>
</dbReference>
<dbReference type="InterPro" id="IPR027417">
    <property type="entry name" value="P-loop_NTPase"/>
</dbReference>
<dbReference type="Pfam" id="PF05127">
    <property type="entry name" value="NAT10_TcmA_helicase"/>
    <property type="match status" value="1"/>
</dbReference>
<evidence type="ECO:0000256" key="2">
    <source>
        <dbReference type="ARBA" id="ARBA00022555"/>
    </source>
</evidence>
<keyword evidence="4 9" id="KW-0819">tRNA processing</keyword>
<organism evidence="11 12">
    <name type="scientific">Actinobacillus lignieresii</name>
    <dbReference type="NCBI Taxonomy" id="720"/>
    <lineage>
        <taxon>Bacteria</taxon>
        <taxon>Pseudomonadati</taxon>
        <taxon>Pseudomonadota</taxon>
        <taxon>Gammaproteobacteria</taxon>
        <taxon>Pasteurellales</taxon>
        <taxon>Pasteurellaceae</taxon>
        <taxon>Actinobacillus</taxon>
    </lineage>
</organism>
<keyword evidence="3 9" id="KW-0808">Transferase</keyword>
<dbReference type="CDD" id="cd04301">
    <property type="entry name" value="NAT_SF"/>
    <property type="match status" value="1"/>
</dbReference>
<dbReference type="AlphaFoldDB" id="A0A380TTM6"/>
<dbReference type="Gene3D" id="1.20.120.890">
    <property type="entry name" value="tRNA(Met) cytidine acetyltransferase, tail domain"/>
    <property type="match status" value="1"/>
</dbReference>
<evidence type="ECO:0000256" key="7">
    <source>
        <dbReference type="ARBA" id="ARBA00022884"/>
    </source>
</evidence>
<keyword evidence="12" id="KW-1185">Reference proteome</keyword>
<dbReference type="GO" id="GO:1904812">
    <property type="term" value="P:rRNA acetylation involved in maturation of SSU-rRNA"/>
    <property type="evidence" value="ECO:0007669"/>
    <property type="project" value="TreeGrafter"/>
</dbReference>
<feature type="binding site" evidence="9">
    <location>
        <position position="142"/>
    </location>
    <ligand>
        <name>ATP</name>
        <dbReference type="ChEBI" id="CHEBI:30616"/>
    </ligand>
</feature>
<evidence type="ECO:0000256" key="3">
    <source>
        <dbReference type="ARBA" id="ARBA00022679"/>
    </source>
</evidence>
<keyword evidence="7 9" id="KW-0694">RNA-binding</keyword>
<feature type="binding site" evidence="9">
    <location>
        <position position="289"/>
    </location>
    <ligand>
        <name>ATP</name>
        <dbReference type="ChEBI" id="CHEBI:30616"/>
    </ligand>
</feature>
<comment type="caution">
    <text evidence="9">Lacks conserved residue(s) required for the propagation of feature annotation.</text>
</comment>
<dbReference type="GO" id="GO:1990883">
    <property type="term" value="F:18S rRNA cytidine N-acetyltransferase activity"/>
    <property type="evidence" value="ECO:0007669"/>
    <property type="project" value="TreeGrafter"/>
</dbReference>
<dbReference type="PROSITE" id="PS51186">
    <property type="entry name" value="GNAT"/>
    <property type="match status" value="1"/>
</dbReference>
<comment type="subcellular location">
    <subcellularLocation>
        <location evidence="9">Cytoplasm</location>
    </subcellularLocation>
</comment>
<evidence type="ECO:0000256" key="4">
    <source>
        <dbReference type="ARBA" id="ARBA00022694"/>
    </source>
</evidence>
<evidence type="ECO:0000259" key="10">
    <source>
        <dbReference type="PROSITE" id="PS51186"/>
    </source>
</evidence>
<comment type="catalytic activity">
    <reaction evidence="9">
        <text>cytidine(34) in elongator tRNA(Met) + acetyl-CoA + ATP + H2O = N(4)-acetylcytidine(34) in elongator tRNA(Met) + ADP + phosphate + CoA + H(+)</text>
        <dbReference type="Rhea" id="RHEA:43788"/>
        <dbReference type="Rhea" id="RHEA-COMP:10693"/>
        <dbReference type="Rhea" id="RHEA-COMP:10694"/>
        <dbReference type="ChEBI" id="CHEBI:15377"/>
        <dbReference type="ChEBI" id="CHEBI:15378"/>
        <dbReference type="ChEBI" id="CHEBI:30616"/>
        <dbReference type="ChEBI" id="CHEBI:43474"/>
        <dbReference type="ChEBI" id="CHEBI:57287"/>
        <dbReference type="ChEBI" id="CHEBI:57288"/>
        <dbReference type="ChEBI" id="CHEBI:74900"/>
        <dbReference type="ChEBI" id="CHEBI:82748"/>
        <dbReference type="ChEBI" id="CHEBI:456216"/>
        <dbReference type="EC" id="2.3.1.193"/>
    </reaction>
</comment>
<dbReference type="GO" id="GO:0002101">
    <property type="term" value="P:tRNA wobble cytosine modification"/>
    <property type="evidence" value="ECO:0007669"/>
    <property type="project" value="UniProtKB-UniRule"/>
</dbReference>
<keyword evidence="5 9" id="KW-0547">Nucleotide-binding</keyword>
<dbReference type="InterPro" id="IPR000182">
    <property type="entry name" value="GNAT_dom"/>
</dbReference>
<comment type="function">
    <text evidence="9">Catalyzes the formation of N(4)-acetylcytidine (ac(4)C) at the wobble position of tRNA(Met), by using acetyl-CoA as an acetyl donor and ATP (or GTP).</text>
</comment>
<dbReference type="InterPro" id="IPR033442">
    <property type="entry name" value="TmcA_tRNA_bind"/>
</dbReference>
<dbReference type="EMBL" id="UFRN01000002">
    <property type="protein sequence ID" value="SUT91899.1"/>
    <property type="molecule type" value="Genomic_DNA"/>
</dbReference>
<dbReference type="GO" id="GO:0005524">
    <property type="term" value="F:ATP binding"/>
    <property type="evidence" value="ECO:0007669"/>
    <property type="project" value="UniProtKB-UniRule"/>
</dbReference>
<evidence type="ECO:0000313" key="12">
    <source>
        <dbReference type="Proteomes" id="UP000254253"/>
    </source>
</evidence>
<dbReference type="Proteomes" id="UP000254253">
    <property type="component" value="Unassembled WGS sequence"/>
</dbReference>
<dbReference type="PANTHER" id="PTHR10925:SF5">
    <property type="entry name" value="RNA CYTIDINE ACETYLTRANSFERASE"/>
    <property type="match status" value="1"/>
</dbReference>
<dbReference type="HAMAP" id="MF_01886">
    <property type="entry name" value="tRNA_acetyltr_TmcA"/>
    <property type="match status" value="1"/>
</dbReference>
<accession>A0A380TTM6</accession>
<feature type="binding site" evidence="9">
    <location>
        <begin position="410"/>
        <end position="412"/>
    </location>
    <ligand>
        <name>acetyl-CoA</name>
        <dbReference type="ChEBI" id="CHEBI:57288"/>
    </ligand>
</feature>
<dbReference type="Pfam" id="PF17176">
    <property type="entry name" value="tRNA_bind_3"/>
    <property type="match status" value="1"/>
</dbReference>
<evidence type="ECO:0000256" key="6">
    <source>
        <dbReference type="ARBA" id="ARBA00022840"/>
    </source>
</evidence>
<feature type="domain" description="N-acetyltransferase" evidence="10">
    <location>
        <begin position="305"/>
        <end position="488"/>
    </location>
</feature>
<dbReference type="GO" id="GO:0005737">
    <property type="term" value="C:cytoplasm"/>
    <property type="evidence" value="ECO:0007669"/>
    <property type="project" value="UniProtKB-SubCell"/>
</dbReference>
<name>A0A380TTM6_ACTLI</name>
<dbReference type="InterPro" id="IPR013562">
    <property type="entry name" value="TmcA/NAT10_N"/>
</dbReference>
<dbReference type="SUPFAM" id="SSF55729">
    <property type="entry name" value="Acyl-CoA N-acyltransferases (Nat)"/>
    <property type="match status" value="1"/>
</dbReference>
<dbReference type="Gene3D" id="3.40.50.300">
    <property type="entry name" value="P-loop containing nucleotide triphosphate hydrolases"/>
    <property type="match status" value="1"/>
</dbReference>
<dbReference type="InterPro" id="IPR032672">
    <property type="entry name" value="TmcA/NAT10/Kre33"/>
</dbReference>
<keyword evidence="2 9" id="KW-0820">tRNA-binding</keyword>
<dbReference type="InterPro" id="IPR016181">
    <property type="entry name" value="Acyl_CoA_acyltransferase"/>
</dbReference>
<dbReference type="Pfam" id="PF13718">
    <property type="entry name" value="GNAT_acetyltr_2"/>
    <property type="match status" value="2"/>
</dbReference>
<evidence type="ECO:0000256" key="8">
    <source>
        <dbReference type="ARBA" id="ARBA00023315"/>
    </source>
</evidence>
<dbReference type="InterPro" id="IPR024914">
    <property type="entry name" value="tRNA_acetyltr_TmcA"/>
</dbReference>
<evidence type="ECO:0000256" key="9">
    <source>
        <dbReference type="HAMAP-Rule" id="MF_01886"/>
    </source>
</evidence>
<dbReference type="Gene3D" id="3.40.50.11040">
    <property type="match status" value="1"/>
</dbReference>
<proteinExistence type="inferred from homology"/>
<dbReference type="PANTHER" id="PTHR10925">
    <property type="entry name" value="N-ACETYLTRANSFERASE 10"/>
    <property type="match status" value="1"/>
</dbReference>
<dbReference type="SUPFAM" id="SSF52540">
    <property type="entry name" value="P-loop containing nucleoside triphosphate hydrolases"/>
    <property type="match status" value="1"/>
</dbReference>
<keyword evidence="1 9" id="KW-0963">Cytoplasm</keyword>
<dbReference type="InterPro" id="IPR038321">
    <property type="entry name" value="TmcA_C_sf"/>
</dbReference>
<keyword evidence="8 9" id="KW-0012">Acyltransferase</keyword>
<evidence type="ECO:0000256" key="1">
    <source>
        <dbReference type="ARBA" id="ARBA00022490"/>
    </source>
</evidence>
<sequence length="600" mass="68673">MRKLVILAEMPPLDGGIVIHSGNISQTKQYLGQEHPYAIYDMRAEGGVWLNLDALAIIAGTIQAQGTLYLICPNWDTLEQQLDFDSQRWNGGKVIATPNFYRYFKALVQKFGFQFQTLEETDFSLPKQPPQCQATESLTPQQQKIFEKLPLDSSAIHLITAPRGRGKSTLAGKLAQQLAETESVLITARSQSVLPNFWKSVAQNIPFFAPDHLLQKIAANQIAANSWLFIDEAASLPLPMLHQLCEYFDKVVLTTTTHNYEGTGRGFSLKFPQQLTKPYREWQLSKPLRWYENDPLEQFIDELLIMSPPVGANQYTEFYHLLAEAHYKTTPSDLRRLFDAQDQLLHSRSEHQRLVGGIWAVPEGGLEPELAEAIWRGERRPQGNLVAQYLCFQGNLLEACQLRSVRISRIAVQPELQKQGIGKRLISDFILQKIQQNRPLVDYISVSFGLTEHLLHFWQQCGFQLVQITPTKEASSGYHSAIMLYPISAEGQQFVQQATAQFERDLALQPFYAELQNILPIRPLVQLQMDEQDWCNIEGFALAQRSLAANYVSLTRLYWQDPRNHGVLANLWQQFERIQGKKEWLENLRSLLANYLQYTR</sequence>
<dbReference type="GO" id="GO:0000049">
    <property type="term" value="F:tRNA binding"/>
    <property type="evidence" value="ECO:0007669"/>
    <property type="project" value="UniProtKB-UniRule"/>
</dbReference>
<dbReference type="RefSeq" id="WP_115590137.1">
    <property type="nucleotide sequence ID" value="NZ_UFRN01000002.1"/>
</dbReference>
<dbReference type="GO" id="GO:0051392">
    <property type="term" value="F:tRNA cytidine N4-acetyltransferase activity"/>
    <property type="evidence" value="ECO:0007669"/>
    <property type="project" value="UniProtKB-UniRule"/>
</dbReference>
<gene>
    <name evidence="9 11" type="primary">tmcA</name>
    <name evidence="11" type="ORF">NCTC4191_00674</name>
</gene>
<evidence type="ECO:0000313" key="11">
    <source>
        <dbReference type="EMBL" id="SUT91899.1"/>
    </source>
</evidence>
<evidence type="ECO:0000256" key="5">
    <source>
        <dbReference type="ARBA" id="ARBA00022741"/>
    </source>
</evidence>
<dbReference type="InterPro" id="IPR007807">
    <property type="entry name" value="TcmA/NAT10_helicase"/>
</dbReference>